<dbReference type="Pfam" id="PF02517">
    <property type="entry name" value="Rce1-like"/>
    <property type="match status" value="1"/>
</dbReference>
<feature type="transmembrane region" description="Helical" evidence="1">
    <location>
        <begin position="163"/>
        <end position="193"/>
    </location>
</feature>
<dbReference type="InterPro" id="IPR003675">
    <property type="entry name" value="Rce1/LyrA-like_dom"/>
</dbReference>
<feature type="transmembrane region" description="Helical" evidence="1">
    <location>
        <begin position="244"/>
        <end position="268"/>
    </location>
</feature>
<keyword evidence="3" id="KW-0378">Hydrolase</keyword>
<keyword evidence="1" id="KW-1133">Transmembrane helix</keyword>
<feature type="transmembrane region" description="Helical" evidence="1">
    <location>
        <begin position="21"/>
        <end position="39"/>
    </location>
</feature>
<proteinExistence type="predicted"/>
<dbReference type="STRING" id="1940790.L21SP3_00015"/>
<feature type="transmembrane region" description="Helical" evidence="1">
    <location>
        <begin position="109"/>
        <end position="134"/>
    </location>
</feature>
<keyword evidence="1" id="KW-0472">Membrane</keyword>
<dbReference type="GO" id="GO:0006508">
    <property type="term" value="P:proteolysis"/>
    <property type="evidence" value="ECO:0007669"/>
    <property type="project" value="UniProtKB-KW"/>
</dbReference>
<evidence type="ECO:0000313" key="3">
    <source>
        <dbReference type="EMBL" id="AQQ08239.1"/>
    </source>
</evidence>
<dbReference type="RefSeq" id="WP_077538333.1">
    <property type="nucleotide sequence ID" value="NZ_CP019633.1"/>
</dbReference>
<evidence type="ECO:0000313" key="4">
    <source>
        <dbReference type="Proteomes" id="UP000188273"/>
    </source>
</evidence>
<feature type="transmembrane region" description="Helical" evidence="1">
    <location>
        <begin position="205"/>
        <end position="224"/>
    </location>
</feature>
<dbReference type="OrthoDB" id="9814348at2"/>
<dbReference type="GO" id="GO:0080120">
    <property type="term" value="P:CAAX-box protein maturation"/>
    <property type="evidence" value="ECO:0007669"/>
    <property type="project" value="UniProtKB-ARBA"/>
</dbReference>
<gene>
    <name evidence="3" type="ORF">L21SP3_00015</name>
</gene>
<dbReference type="AlphaFoldDB" id="A0A1Q2HKX8"/>
<dbReference type="KEGG" id="pbu:L21SP3_00015"/>
<dbReference type="Proteomes" id="UP000188273">
    <property type="component" value="Chromosome"/>
</dbReference>
<organism evidence="3 4">
    <name type="scientific">Sedimentisphaera cyanobacteriorum</name>
    <dbReference type="NCBI Taxonomy" id="1940790"/>
    <lineage>
        <taxon>Bacteria</taxon>
        <taxon>Pseudomonadati</taxon>
        <taxon>Planctomycetota</taxon>
        <taxon>Phycisphaerae</taxon>
        <taxon>Sedimentisphaerales</taxon>
        <taxon>Sedimentisphaeraceae</taxon>
        <taxon>Sedimentisphaera</taxon>
    </lineage>
</organism>
<accession>A0A1Q2HKX8</accession>
<feature type="transmembrane region" description="Helical" evidence="1">
    <location>
        <begin position="77"/>
        <end position="97"/>
    </location>
</feature>
<evidence type="ECO:0000259" key="2">
    <source>
        <dbReference type="Pfam" id="PF02517"/>
    </source>
</evidence>
<protein>
    <submittedName>
        <fullName evidence="3">CAAX amino terminal protease self-immunity</fullName>
    </submittedName>
</protein>
<sequence length="277" mass="30738">MNFGSKGKTHELDLYLHRTSRPIYSLILVAILIVVYEAGLSSLSPDFFSTSTENIPGIVVSFEWVRKFLLWLNFSEMQAWVGTPLVVIAALGIVQIKSREKIEVEWSDLPIIFAEATILTIPLLVCSSCITYIAGQNAPGYSPVPAVPDMSAVLDWQTPGGMFAVNIVSGIGAGIFEELVFRLLLISFATLIFEKLFGMPRIRSTITAVIISSLLFSLHHYFYIMDWRFVAGEPFRISTFTFRFLAGIYLSIIFGIRGFGIVASTHAVHNLIAACLM</sequence>
<reference evidence="4" key="1">
    <citation type="submission" date="2017-02" db="EMBL/GenBank/DDBJ databases">
        <title>Comparative genomics and description of representatives of a novel lineage of planctomycetes thriving in anoxic sediments.</title>
        <authorList>
            <person name="Spring S."/>
            <person name="Bunk B."/>
            <person name="Sproer C."/>
            <person name="Klenk H.-P."/>
        </authorList>
    </citation>
    <scope>NUCLEOTIDE SEQUENCE [LARGE SCALE GENOMIC DNA]</scope>
    <source>
        <strain evidence="4">L21-RPul-D3</strain>
    </source>
</reference>
<keyword evidence="4" id="KW-1185">Reference proteome</keyword>
<dbReference type="GO" id="GO:0004175">
    <property type="term" value="F:endopeptidase activity"/>
    <property type="evidence" value="ECO:0007669"/>
    <property type="project" value="UniProtKB-ARBA"/>
</dbReference>
<keyword evidence="1" id="KW-0812">Transmembrane</keyword>
<evidence type="ECO:0000256" key="1">
    <source>
        <dbReference type="SAM" id="Phobius"/>
    </source>
</evidence>
<name>A0A1Q2HKX8_9BACT</name>
<dbReference type="EMBL" id="CP019633">
    <property type="protein sequence ID" value="AQQ08239.1"/>
    <property type="molecule type" value="Genomic_DNA"/>
</dbReference>
<keyword evidence="3" id="KW-0645">Protease</keyword>
<feature type="domain" description="CAAX prenyl protease 2/Lysostaphin resistance protein A-like" evidence="2">
    <location>
        <begin position="164"/>
        <end position="272"/>
    </location>
</feature>